<evidence type="ECO:0000313" key="2">
    <source>
        <dbReference type="Proteomes" id="UP000812287"/>
    </source>
</evidence>
<protein>
    <submittedName>
        <fullName evidence="1">Uncharacterized protein</fullName>
    </submittedName>
</protein>
<sequence length="85" mass="9912">MSFRRPSACGRRRYIISRVCSLDLSVKRSSPCLIFLKLSLVALFPATLPRSFNIFLSSRFLLYNRYLTKDLSRRRPCLQELVPAE</sequence>
<dbReference type="RefSeq" id="XP_043038703.1">
    <property type="nucleotide sequence ID" value="XM_043179960.1"/>
</dbReference>
<dbReference type="AlphaFoldDB" id="A0A9P8ARA6"/>
<keyword evidence="2" id="KW-1185">Reference proteome</keyword>
<proteinExistence type="predicted"/>
<comment type="caution">
    <text evidence="1">The sequence shown here is derived from an EMBL/GenBank/DDBJ whole genome shotgun (WGS) entry which is preliminary data.</text>
</comment>
<gene>
    <name evidence="1" type="ORF">BT62DRAFT_183401</name>
</gene>
<evidence type="ECO:0000313" key="1">
    <source>
        <dbReference type="EMBL" id="KAG7445203.1"/>
    </source>
</evidence>
<name>A0A9P8ARA6_9AGAR</name>
<dbReference type="GeneID" id="66102256"/>
<dbReference type="EMBL" id="MU250537">
    <property type="protein sequence ID" value="KAG7445203.1"/>
    <property type="molecule type" value="Genomic_DNA"/>
</dbReference>
<reference evidence="1" key="1">
    <citation type="submission" date="2020-11" db="EMBL/GenBank/DDBJ databases">
        <title>Adaptations for nitrogen fixation in a non-lichenized fungal sporocarp promotes dispersal by wood-feeding termites.</title>
        <authorList>
            <consortium name="DOE Joint Genome Institute"/>
            <person name="Koch R.A."/>
            <person name="Yoon G."/>
            <person name="Arayal U."/>
            <person name="Lail K."/>
            <person name="Amirebrahimi M."/>
            <person name="Labutti K."/>
            <person name="Lipzen A."/>
            <person name="Riley R."/>
            <person name="Barry K."/>
            <person name="Henrissat B."/>
            <person name="Grigoriev I.V."/>
            <person name="Herr J.R."/>
            <person name="Aime M.C."/>
        </authorList>
    </citation>
    <scope>NUCLEOTIDE SEQUENCE</scope>
    <source>
        <strain evidence="1">MCA 3950</strain>
    </source>
</reference>
<dbReference type="Proteomes" id="UP000812287">
    <property type="component" value="Unassembled WGS sequence"/>
</dbReference>
<accession>A0A9P8ARA6</accession>
<organism evidence="1 2">
    <name type="scientific">Guyanagaster necrorhizus</name>
    <dbReference type="NCBI Taxonomy" id="856835"/>
    <lineage>
        <taxon>Eukaryota</taxon>
        <taxon>Fungi</taxon>
        <taxon>Dikarya</taxon>
        <taxon>Basidiomycota</taxon>
        <taxon>Agaricomycotina</taxon>
        <taxon>Agaricomycetes</taxon>
        <taxon>Agaricomycetidae</taxon>
        <taxon>Agaricales</taxon>
        <taxon>Marasmiineae</taxon>
        <taxon>Physalacriaceae</taxon>
        <taxon>Guyanagaster</taxon>
    </lineage>
</organism>